<dbReference type="GO" id="GO:0055085">
    <property type="term" value="P:transmembrane transport"/>
    <property type="evidence" value="ECO:0007669"/>
    <property type="project" value="InterPro"/>
</dbReference>
<evidence type="ECO:0000256" key="4">
    <source>
        <dbReference type="ARBA" id="ARBA00022737"/>
    </source>
</evidence>
<organism evidence="9">
    <name type="scientific">marine metagenome</name>
    <dbReference type="NCBI Taxonomy" id="408172"/>
    <lineage>
        <taxon>unclassified sequences</taxon>
        <taxon>metagenomes</taxon>
        <taxon>ecological metagenomes</taxon>
    </lineage>
</organism>
<feature type="transmembrane region" description="Helical" evidence="7">
    <location>
        <begin position="101"/>
        <end position="132"/>
    </location>
</feature>
<feature type="domain" description="Citrate transporter-like" evidence="8">
    <location>
        <begin position="16"/>
        <end position="176"/>
    </location>
</feature>
<feature type="transmembrane region" description="Helical" evidence="7">
    <location>
        <begin position="58"/>
        <end position="80"/>
    </location>
</feature>
<feature type="transmembrane region" description="Helical" evidence="7">
    <location>
        <begin position="6"/>
        <end position="21"/>
    </location>
</feature>
<evidence type="ECO:0000256" key="1">
    <source>
        <dbReference type="ARBA" id="ARBA00004141"/>
    </source>
</evidence>
<keyword evidence="2" id="KW-0813">Transport</keyword>
<keyword evidence="3 7" id="KW-0812">Transmembrane</keyword>
<comment type="subcellular location">
    <subcellularLocation>
        <location evidence="1">Membrane</location>
        <topology evidence="1">Multi-pass membrane protein</topology>
    </subcellularLocation>
</comment>
<name>A0A383CM10_9ZZZZ</name>
<evidence type="ECO:0000259" key="8">
    <source>
        <dbReference type="Pfam" id="PF03600"/>
    </source>
</evidence>
<dbReference type="Pfam" id="PF03600">
    <property type="entry name" value="CitMHS"/>
    <property type="match status" value="1"/>
</dbReference>
<keyword evidence="4" id="KW-0677">Repeat</keyword>
<sequence>MTTDQIAIFCIIIFTFILFVWGKWRYDIVSIIALCILFISDLLLGNEKSNLIIDTSNIFSGFGHPAVITVAAVLIISQALRNSGVVDLISRKIAPLAKNQIMHIASLSGVAAICSAIMNNVGALALMLPVALKTALKQNRSPSIILMPLAFASILGGMITMIGTPPNIIIATFREINQINLKKEALENINSSAA</sequence>
<dbReference type="EMBL" id="UINC01209879">
    <property type="protein sequence ID" value="SVE33089.1"/>
    <property type="molecule type" value="Genomic_DNA"/>
</dbReference>
<dbReference type="InterPro" id="IPR051679">
    <property type="entry name" value="DASS-Related_Transporters"/>
</dbReference>
<evidence type="ECO:0000256" key="2">
    <source>
        <dbReference type="ARBA" id="ARBA00022448"/>
    </source>
</evidence>
<evidence type="ECO:0000256" key="7">
    <source>
        <dbReference type="SAM" id="Phobius"/>
    </source>
</evidence>
<dbReference type="AlphaFoldDB" id="A0A383CM10"/>
<evidence type="ECO:0000256" key="6">
    <source>
        <dbReference type="ARBA" id="ARBA00023136"/>
    </source>
</evidence>
<evidence type="ECO:0000256" key="5">
    <source>
        <dbReference type="ARBA" id="ARBA00022989"/>
    </source>
</evidence>
<accession>A0A383CM10</accession>
<evidence type="ECO:0000313" key="9">
    <source>
        <dbReference type="EMBL" id="SVE33089.1"/>
    </source>
</evidence>
<dbReference type="PANTHER" id="PTHR43652">
    <property type="entry name" value="BASIC AMINO ACID ANTIPORTER YFCC-RELATED"/>
    <property type="match status" value="1"/>
</dbReference>
<protein>
    <recommendedName>
        <fullName evidence="8">Citrate transporter-like domain-containing protein</fullName>
    </recommendedName>
</protein>
<feature type="non-terminal residue" evidence="9">
    <location>
        <position position="194"/>
    </location>
</feature>
<feature type="transmembrane region" description="Helical" evidence="7">
    <location>
        <begin position="144"/>
        <end position="164"/>
    </location>
</feature>
<evidence type="ECO:0000256" key="3">
    <source>
        <dbReference type="ARBA" id="ARBA00022692"/>
    </source>
</evidence>
<keyword evidence="6 7" id="KW-0472">Membrane</keyword>
<dbReference type="InterPro" id="IPR004680">
    <property type="entry name" value="Cit_transptr-like_dom"/>
</dbReference>
<dbReference type="GO" id="GO:0005886">
    <property type="term" value="C:plasma membrane"/>
    <property type="evidence" value="ECO:0007669"/>
    <property type="project" value="TreeGrafter"/>
</dbReference>
<proteinExistence type="predicted"/>
<reference evidence="9" key="1">
    <citation type="submission" date="2018-05" db="EMBL/GenBank/DDBJ databases">
        <authorList>
            <person name="Lanie J.A."/>
            <person name="Ng W.-L."/>
            <person name="Kazmierczak K.M."/>
            <person name="Andrzejewski T.M."/>
            <person name="Davidsen T.M."/>
            <person name="Wayne K.J."/>
            <person name="Tettelin H."/>
            <person name="Glass J.I."/>
            <person name="Rusch D."/>
            <person name="Podicherti R."/>
            <person name="Tsui H.-C.T."/>
            <person name="Winkler M.E."/>
        </authorList>
    </citation>
    <scope>NUCLEOTIDE SEQUENCE</scope>
</reference>
<keyword evidence="5 7" id="KW-1133">Transmembrane helix</keyword>
<feature type="transmembrane region" description="Helical" evidence="7">
    <location>
        <begin position="28"/>
        <end position="46"/>
    </location>
</feature>
<gene>
    <name evidence="9" type="ORF">METZ01_LOCUS485943</name>
</gene>
<dbReference type="PANTHER" id="PTHR43652:SF2">
    <property type="entry name" value="BASIC AMINO ACID ANTIPORTER YFCC-RELATED"/>
    <property type="match status" value="1"/>
</dbReference>